<protein>
    <recommendedName>
        <fullName evidence="5">ZP domain-containing protein</fullName>
    </recommendedName>
</protein>
<evidence type="ECO:0000256" key="1">
    <source>
        <dbReference type="SAM" id="Phobius"/>
    </source>
</evidence>
<keyword evidence="1" id="KW-1133">Transmembrane helix</keyword>
<feature type="signal peptide" evidence="2">
    <location>
        <begin position="1"/>
        <end position="21"/>
    </location>
</feature>
<dbReference type="OrthoDB" id="6368363at2759"/>
<dbReference type="AlphaFoldDB" id="A0A8S1C5C8"/>
<organism evidence="3 4">
    <name type="scientific">Cloeon dipterum</name>
    <dbReference type="NCBI Taxonomy" id="197152"/>
    <lineage>
        <taxon>Eukaryota</taxon>
        <taxon>Metazoa</taxon>
        <taxon>Ecdysozoa</taxon>
        <taxon>Arthropoda</taxon>
        <taxon>Hexapoda</taxon>
        <taxon>Insecta</taxon>
        <taxon>Pterygota</taxon>
        <taxon>Palaeoptera</taxon>
        <taxon>Ephemeroptera</taxon>
        <taxon>Pisciforma</taxon>
        <taxon>Baetidae</taxon>
        <taxon>Cloeon</taxon>
    </lineage>
</organism>
<keyword evidence="2" id="KW-0732">Signal</keyword>
<comment type="caution">
    <text evidence="3">The sequence shown here is derived from an EMBL/GenBank/DDBJ whole genome shotgun (WGS) entry which is preliminary data.</text>
</comment>
<keyword evidence="4" id="KW-1185">Reference proteome</keyword>
<keyword evidence="1" id="KW-0472">Membrane</keyword>
<evidence type="ECO:0000313" key="4">
    <source>
        <dbReference type="Proteomes" id="UP000494165"/>
    </source>
</evidence>
<accession>A0A8S1C5C8</accession>
<dbReference type="EMBL" id="CADEPI010000023">
    <property type="protein sequence ID" value="CAB3366092.1"/>
    <property type="molecule type" value="Genomic_DNA"/>
</dbReference>
<keyword evidence="1" id="KW-0812">Transmembrane</keyword>
<evidence type="ECO:0000256" key="2">
    <source>
        <dbReference type="SAM" id="SignalP"/>
    </source>
</evidence>
<reference evidence="3 4" key="1">
    <citation type="submission" date="2020-04" db="EMBL/GenBank/DDBJ databases">
        <authorList>
            <person name="Alioto T."/>
            <person name="Alioto T."/>
            <person name="Gomez Garrido J."/>
        </authorList>
    </citation>
    <scope>NUCLEOTIDE SEQUENCE [LARGE SCALE GENOMIC DNA]</scope>
</reference>
<feature type="transmembrane region" description="Helical" evidence="1">
    <location>
        <begin position="317"/>
        <end position="339"/>
    </location>
</feature>
<gene>
    <name evidence="3" type="ORF">CLODIP_2_CD16239</name>
</gene>
<dbReference type="Proteomes" id="UP000494165">
    <property type="component" value="Unassembled WGS sequence"/>
</dbReference>
<sequence>MKWVFITHFLTFAALNSATKGEDLEVNPDFRSVVLQWGSTPELRDQVESVERVGKVLVSYCELQAWGTQRCREKLVKATRAGRVFTAQLSGLRMATKYTFRVAPDPEEPRTMQEASIPLPADSATAQTKGFSARATQCLANSTEVEVDTGPYFGGRISVESLGGQPGEIYPASDDESSSCSVWGNANSPQSTYKLRFDHNICGGTKALNESAVATFLLVQENLPILTHSTRRFLVLCTAQPDTLTVSAGISLPGGVHPHVQGDNSVGTGEAEAQSRGARLLRNPAIPPALLRHSSSLQAQIQLPYQTRLSGSSGAQLVMMLALVTTVAIGSGFAAWWAIRRHKQIAEATAISRRNLDACSATAVSMSRSSSFSSADLDDLSINSYEQFATRRSINSDLSVISSAIRGDATSCSSLSTDTSAGSLSSHHYGSNQQSQIYSVVIKNIDDRSSDA</sequence>
<evidence type="ECO:0008006" key="5">
    <source>
        <dbReference type="Google" id="ProtNLM"/>
    </source>
</evidence>
<feature type="chain" id="PRO_5035855791" description="ZP domain-containing protein" evidence="2">
    <location>
        <begin position="22"/>
        <end position="452"/>
    </location>
</feature>
<evidence type="ECO:0000313" key="3">
    <source>
        <dbReference type="EMBL" id="CAB3366092.1"/>
    </source>
</evidence>
<name>A0A8S1C5C8_9INSE</name>
<proteinExistence type="predicted"/>